<evidence type="ECO:0000256" key="2">
    <source>
        <dbReference type="SAM" id="Coils"/>
    </source>
</evidence>
<dbReference type="GO" id="GO:0008270">
    <property type="term" value="F:zinc ion binding"/>
    <property type="evidence" value="ECO:0007669"/>
    <property type="project" value="UniProtKB-KW"/>
</dbReference>
<proteinExistence type="predicted"/>
<dbReference type="AlphaFoldDB" id="A0A8H3QYI7"/>
<dbReference type="OrthoDB" id="2381171at2759"/>
<dbReference type="InterPro" id="IPR001878">
    <property type="entry name" value="Znf_CCHC"/>
</dbReference>
<keyword evidence="1" id="KW-0479">Metal-binding</keyword>
<evidence type="ECO:0000256" key="3">
    <source>
        <dbReference type="SAM" id="MobiDB-lite"/>
    </source>
</evidence>
<protein>
    <submittedName>
        <fullName evidence="5">Ribonuclease H-like domain-containing protein</fullName>
    </submittedName>
</protein>
<feature type="domain" description="CCHC-type" evidence="4">
    <location>
        <begin position="155"/>
        <end position="171"/>
    </location>
</feature>
<keyword evidence="1" id="KW-0862">Zinc</keyword>
<keyword evidence="2" id="KW-0175">Coiled coil</keyword>
<dbReference type="Proteomes" id="UP000615446">
    <property type="component" value="Unassembled WGS sequence"/>
</dbReference>
<keyword evidence="1" id="KW-0863">Zinc-finger</keyword>
<feature type="region of interest" description="Disordered" evidence="3">
    <location>
        <begin position="421"/>
        <end position="456"/>
    </location>
</feature>
<dbReference type="InterPro" id="IPR021109">
    <property type="entry name" value="Peptidase_aspartic_dom_sf"/>
</dbReference>
<reference evidence="5" key="1">
    <citation type="submission" date="2019-10" db="EMBL/GenBank/DDBJ databases">
        <title>Conservation and host-specific expression of non-tandemly repeated heterogenous ribosome RNA gene in arbuscular mycorrhizal fungi.</title>
        <authorList>
            <person name="Maeda T."/>
            <person name="Kobayashi Y."/>
            <person name="Nakagawa T."/>
            <person name="Ezawa T."/>
            <person name="Yamaguchi K."/>
            <person name="Bino T."/>
            <person name="Nishimoto Y."/>
            <person name="Shigenobu S."/>
            <person name="Kawaguchi M."/>
        </authorList>
    </citation>
    <scope>NUCLEOTIDE SEQUENCE</scope>
    <source>
        <strain evidence="5">HR1</strain>
    </source>
</reference>
<dbReference type="SUPFAM" id="SSF57756">
    <property type="entry name" value="Retrovirus zinc finger-like domains"/>
    <property type="match status" value="1"/>
</dbReference>
<gene>
    <name evidence="5" type="ORF">RCL2_002371600</name>
</gene>
<dbReference type="Gene3D" id="2.40.70.10">
    <property type="entry name" value="Acid Proteases"/>
    <property type="match status" value="1"/>
</dbReference>
<dbReference type="InterPro" id="IPR036875">
    <property type="entry name" value="Znf_CCHC_sf"/>
</dbReference>
<dbReference type="Pfam" id="PF08284">
    <property type="entry name" value="RVP_2"/>
    <property type="match status" value="1"/>
</dbReference>
<accession>A0A8H3QYI7</accession>
<feature type="coiled-coil region" evidence="2">
    <location>
        <begin position="113"/>
        <end position="140"/>
    </location>
</feature>
<name>A0A8H3QYI7_9GLOM</name>
<evidence type="ECO:0000256" key="1">
    <source>
        <dbReference type="PROSITE-ProRule" id="PRU00047"/>
    </source>
</evidence>
<evidence type="ECO:0000313" key="6">
    <source>
        <dbReference type="Proteomes" id="UP000615446"/>
    </source>
</evidence>
<dbReference type="PROSITE" id="PS50158">
    <property type="entry name" value="ZF_CCHC"/>
    <property type="match status" value="1"/>
</dbReference>
<dbReference type="EMBL" id="BLAL01000257">
    <property type="protein sequence ID" value="GES97130.1"/>
    <property type="molecule type" value="Genomic_DNA"/>
</dbReference>
<sequence length="456" mass="52730">MRDDAADWYNEVAATITRWDANGGNGDGNFCVELRKRYTIEAYATRFKKLLNKVAPDNDIAMRFKINYFIRGLNPLIAGRTYESNPNTLDGAITQARAIETGNNFFLQNELTKQSEELKIAKLEKEIRSLKGEVFGIRNKMNTNNKLQFDYRKAKCFTCGKIGHTSKFCKELKESEEEDYQMYYQDTEFYPAERVTRSRTRMDPTQGVKIKKDDVIVIPHSEDVEMTERPKRVYVSKGKGKFMRKPSRFQQSNSKYDIVEDMKQMKPNINLAQLIEINPSLDLEKYTVAMKTPIIIDDIEVKAIIDTGVVASAISSALLKETQFTITEKSNTRCIMADGSRVASLEKTEIEIEIEEIITPILVKVIDSKDWTLIIGNDFLAEWNSNIDFESKTMTLQDKEYIIEIPITYYRQKKVTFEVSEESNSEDEFEEYEETETFDIQDLEEEEITSDEDEAK</sequence>
<dbReference type="SUPFAM" id="SSF50630">
    <property type="entry name" value="Acid proteases"/>
    <property type="match status" value="1"/>
</dbReference>
<evidence type="ECO:0000259" key="4">
    <source>
        <dbReference type="PROSITE" id="PS50158"/>
    </source>
</evidence>
<comment type="caution">
    <text evidence="5">The sequence shown here is derived from an EMBL/GenBank/DDBJ whole genome shotgun (WGS) entry which is preliminary data.</text>
</comment>
<evidence type="ECO:0000313" key="5">
    <source>
        <dbReference type="EMBL" id="GES97130.1"/>
    </source>
</evidence>
<dbReference type="SMART" id="SM00343">
    <property type="entry name" value="ZnF_C2HC"/>
    <property type="match status" value="1"/>
</dbReference>
<dbReference type="GO" id="GO:0003676">
    <property type="term" value="F:nucleic acid binding"/>
    <property type="evidence" value="ECO:0007669"/>
    <property type="project" value="InterPro"/>
</dbReference>
<organism evidence="5 6">
    <name type="scientific">Rhizophagus clarus</name>
    <dbReference type="NCBI Taxonomy" id="94130"/>
    <lineage>
        <taxon>Eukaryota</taxon>
        <taxon>Fungi</taxon>
        <taxon>Fungi incertae sedis</taxon>
        <taxon>Mucoromycota</taxon>
        <taxon>Glomeromycotina</taxon>
        <taxon>Glomeromycetes</taxon>
        <taxon>Glomerales</taxon>
        <taxon>Glomeraceae</taxon>
        <taxon>Rhizophagus</taxon>
    </lineage>
</organism>